<evidence type="ECO:0000256" key="4">
    <source>
        <dbReference type="SAM" id="MobiDB-lite"/>
    </source>
</evidence>
<evidence type="ECO:0000256" key="2">
    <source>
        <dbReference type="ARBA" id="ARBA00022980"/>
    </source>
</evidence>
<keyword evidence="6" id="KW-1185">Reference proteome</keyword>
<dbReference type="GO" id="GO:1990904">
    <property type="term" value="C:ribonucleoprotein complex"/>
    <property type="evidence" value="ECO:0007669"/>
    <property type="project" value="UniProtKB-KW"/>
</dbReference>
<feature type="region of interest" description="Disordered" evidence="4">
    <location>
        <begin position="324"/>
        <end position="351"/>
    </location>
</feature>
<feature type="region of interest" description="Disordered" evidence="4">
    <location>
        <begin position="129"/>
        <end position="175"/>
    </location>
</feature>
<evidence type="ECO:0000256" key="1">
    <source>
        <dbReference type="ARBA" id="ARBA00009356"/>
    </source>
</evidence>
<dbReference type="PANTHER" id="PTHR11655">
    <property type="entry name" value="60S/50S RIBOSOMAL PROTEIN L6/L9"/>
    <property type="match status" value="1"/>
</dbReference>
<feature type="compositionally biased region" description="Low complexity" evidence="4">
    <location>
        <begin position="154"/>
        <end position="164"/>
    </location>
</feature>
<dbReference type="OrthoDB" id="540873at2759"/>
<dbReference type="InterPro" id="IPR036789">
    <property type="entry name" value="Ribosomal_uL6-like_a/b-dom_sf"/>
</dbReference>
<protein>
    <recommendedName>
        <fullName evidence="7">Ribosomal protein L6</fullName>
    </recommendedName>
</protein>
<dbReference type="GO" id="GO:0003735">
    <property type="term" value="F:structural constituent of ribosome"/>
    <property type="evidence" value="ECO:0007669"/>
    <property type="project" value="InterPro"/>
</dbReference>
<comment type="similarity">
    <text evidence="1">Belongs to the universal ribosomal protein uL6 family.</text>
</comment>
<dbReference type="InterPro" id="IPR000702">
    <property type="entry name" value="Ribosomal_uL6-like"/>
</dbReference>
<comment type="caution">
    <text evidence="5">The sequence shown here is derived from an EMBL/GenBank/DDBJ whole genome shotgun (WGS) entry which is preliminary data.</text>
</comment>
<dbReference type="Gene3D" id="3.90.930.12">
    <property type="entry name" value="Ribosomal protein L6, alpha-beta domain"/>
    <property type="match status" value="1"/>
</dbReference>
<reference evidence="5" key="1">
    <citation type="journal article" date="2020" name="bioRxiv">
        <title>Comparative genomics of Chlamydomonas.</title>
        <authorList>
            <person name="Craig R.J."/>
            <person name="Hasan A.R."/>
            <person name="Ness R.W."/>
            <person name="Keightley P.D."/>
        </authorList>
    </citation>
    <scope>NUCLEOTIDE SEQUENCE</scope>
    <source>
        <strain evidence="5">CCAP 11/70</strain>
    </source>
</reference>
<evidence type="ECO:0008006" key="7">
    <source>
        <dbReference type="Google" id="ProtNLM"/>
    </source>
</evidence>
<dbReference type="GO" id="GO:0006412">
    <property type="term" value="P:translation"/>
    <property type="evidence" value="ECO:0007669"/>
    <property type="project" value="InterPro"/>
</dbReference>
<feature type="region of interest" description="Disordered" evidence="4">
    <location>
        <begin position="61"/>
        <end position="108"/>
    </location>
</feature>
<dbReference type="GO" id="GO:0019843">
    <property type="term" value="F:rRNA binding"/>
    <property type="evidence" value="ECO:0007669"/>
    <property type="project" value="InterPro"/>
</dbReference>
<dbReference type="Proteomes" id="UP000612055">
    <property type="component" value="Unassembled WGS sequence"/>
</dbReference>
<dbReference type="AlphaFoldDB" id="A0A836C1W1"/>
<evidence type="ECO:0000256" key="3">
    <source>
        <dbReference type="ARBA" id="ARBA00023274"/>
    </source>
</evidence>
<gene>
    <name evidence="5" type="ORF">HYH03_005870</name>
</gene>
<feature type="compositionally biased region" description="Low complexity" evidence="4">
    <location>
        <begin position="70"/>
        <end position="108"/>
    </location>
</feature>
<keyword evidence="3" id="KW-0687">Ribonucleoprotein</keyword>
<evidence type="ECO:0000313" key="5">
    <source>
        <dbReference type="EMBL" id="KAG2495939.1"/>
    </source>
</evidence>
<proteinExistence type="inferred from homology"/>
<keyword evidence="2" id="KW-0689">Ribosomal protein</keyword>
<dbReference type="PANTHER" id="PTHR11655:SF17">
    <property type="entry name" value="RIBOSOMAL PROTEIN L6-RELATED"/>
    <property type="match status" value="1"/>
</dbReference>
<organism evidence="5 6">
    <name type="scientific">Edaphochlamys debaryana</name>
    <dbReference type="NCBI Taxonomy" id="47281"/>
    <lineage>
        <taxon>Eukaryota</taxon>
        <taxon>Viridiplantae</taxon>
        <taxon>Chlorophyta</taxon>
        <taxon>core chlorophytes</taxon>
        <taxon>Chlorophyceae</taxon>
        <taxon>CS clade</taxon>
        <taxon>Chlamydomonadales</taxon>
        <taxon>Chlamydomonadales incertae sedis</taxon>
        <taxon>Edaphochlamys</taxon>
    </lineage>
</organism>
<evidence type="ECO:0000313" key="6">
    <source>
        <dbReference type="Proteomes" id="UP000612055"/>
    </source>
</evidence>
<dbReference type="EMBL" id="JAEHOE010000021">
    <property type="protein sequence ID" value="KAG2495939.1"/>
    <property type="molecule type" value="Genomic_DNA"/>
</dbReference>
<sequence length="447" mass="46174">MLAFGRSPSAALGAVPKGALQQLLQQLGSAGLQGAPACDALGTDGLVDWADSTPSTSYSLLAQGAPPRPCRSSTRPSSAPLPFAASAAASNPLHQPQSVQPQSPASQLQQLRGYRIPVRVLLPKVPYSVKSGRPAPRPWPQLEPVTKPPPAPQPQADAADAAAPGPAPASAPAPELRWHRSVVRFPPEVAASLEGGPEGARTLVLTGKAGTIRLSLQDLDPTALLAYRLVHLPPPASAPASAPGRSLLLLLSPDKARFEAVGAALNSAVRGVMAGYLLGLTAKGVGYRMEPLEDGPEAQAAARAVSLTPAQLALRARSPNGARPKPFVFEGGGDRGAAADAKGGRDGGKGAKGAAGAGAGITFPFNKPAAAIRLKVGYSRTAVYPLPPHVRAFFLKPTLVYLYGLELDELKRVAAEIRSVRPPNPYTGNGVQYVDEVVKIKARKGAK</sequence>
<accession>A0A836C1W1</accession>
<dbReference type="GO" id="GO:0005840">
    <property type="term" value="C:ribosome"/>
    <property type="evidence" value="ECO:0007669"/>
    <property type="project" value="UniProtKB-KW"/>
</dbReference>
<name>A0A836C1W1_9CHLO</name>
<dbReference type="SUPFAM" id="SSF56053">
    <property type="entry name" value="Ribosomal protein L6"/>
    <property type="match status" value="1"/>
</dbReference>
<feature type="compositionally biased region" description="Pro residues" evidence="4">
    <location>
        <begin position="135"/>
        <end position="153"/>
    </location>
</feature>